<sequence>MSRPAYGDFVEAARVDGLYPSRSRADATVRRVLAEFGRQVTGPERVALAGALPREAAVAFVSDVPHRQPRTGAEFVEDLAARSSGATAATARWDAGTVLTALARTVPDDVMDDVLARLPTGYALLFGRAELAPRAAA</sequence>
<reference evidence="1" key="1">
    <citation type="journal article" date="2025" name="Int. J. Syst. Evol. Microbiol.">
        <title>Streptomyces citrinus sp. nov., with yellow diffusible pigment.</title>
        <authorList>
            <person name="He Y."/>
            <person name="Yang E."/>
            <person name="Xu J."/>
            <person name="Sun Y."/>
            <person name="Sun L."/>
        </authorList>
    </citation>
    <scope>NUCLEOTIDE SEQUENCE</scope>
    <source>
        <strain evidence="1">Q6</strain>
    </source>
</reference>
<proteinExistence type="predicted"/>
<organism evidence="1 2">
    <name type="scientific">Streptomyces citrinus</name>
    <dbReference type="NCBI Taxonomy" id="3118173"/>
    <lineage>
        <taxon>Bacteria</taxon>
        <taxon>Bacillati</taxon>
        <taxon>Actinomycetota</taxon>
        <taxon>Actinomycetes</taxon>
        <taxon>Kitasatosporales</taxon>
        <taxon>Streptomycetaceae</taxon>
        <taxon>Streptomyces</taxon>
    </lineage>
</organism>
<keyword evidence="2" id="KW-1185">Reference proteome</keyword>
<dbReference type="Proteomes" id="UP001432251">
    <property type="component" value="Chromosome"/>
</dbReference>
<evidence type="ECO:0000313" key="1">
    <source>
        <dbReference type="EMBL" id="WWQ65512.1"/>
    </source>
</evidence>
<evidence type="ECO:0000313" key="2">
    <source>
        <dbReference type="Proteomes" id="UP001432251"/>
    </source>
</evidence>
<gene>
    <name evidence="1" type="ORF">V2W30_20775</name>
</gene>
<dbReference type="EMBL" id="CP146022">
    <property type="protein sequence ID" value="WWQ65512.1"/>
    <property type="molecule type" value="Genomic_DNA"/>
</dbReference>
<name>A0ACD5AEB3_9ACTN</name>
<protein>
    <submittedName>
        <fullName evidence="1">DUF2267 domain-containing protein</fullName>
    </submittedName>
</protein>
<accession>A0ACD5AEB3</accession>